<sequence>MALKVEIVSREIIKPSSSTPKSRRIHRLSILDQVVLNFYVPIVLFYSDPSTTPEERSDRLKESLSKTLAQMYLIAGRVKDQYSIRGNDQGVRYIRARVLEDLSTVLKHPKIDLLGQLLPSYNAQAILSIQVTSFPCGGMTIGLGFRHAIFDESSIYTFVKNWASIARGDNINTDEEFFVDCTSMFPPQDVKMLHTWNKELFTKAIVTKRFLFNASEISSLRENGTNASLTQPTRLEAVSTFIWAAVISATRYRKVKTHRLLTAVNLRERMDPPLPPHTVGNMVQMTGAQWDASEKTVDYKALVERVRESRQSVSDDYVRKLHADGEYFKQFRQALEVTGESEEVFTLSTSSWCGFPLYGAAHFGWGKPTLIGIGMKLLNAAIIMDARDDEGIEAWVGLLKEDMGRLEQDSDFLAYVSSSQTL</sequence>
<dbReference type="InterPro" id="IPR023213">
    <property type="entry name" value="CAT-like_dom_sf"/>
</dbReference>
<reference evidence="4" key="1">
    <citation type="submission" date="2022-12" db="EMBL/GenBank/DDBJ databases">
        <title>Draft genome assemblies for two species of Escallonia (Escalloniales).</title>
        <authorList>
            <person name="Chanderbali A."/>
            <person name="Dervinis C."/>
            <person name="Anghel I."/>
            <person name="Soltis D."/>
            <person name="Soltis P."/>
            <person name="Zapata F."/>
        </authorList>
    </citation>
    <scope>NUCLEOTIDE SEQUENCE</scope>
    <source>
        <strain evidence="4">UCBG92.1500</strain>
        <tissue evidence="4">Leaf</tissue>
    </source>
</reference>
<dbReference type="PANTHER" id="PTHR31623">
    <property type="entry name" value="F21J9.9"/>
    <property type="match status" value="1"/>
</dbReference>
<evidence type="ECO:0000256" key="3">
    <source>
        <dbReference type="ARBA" id="ARBA00023315"/>
    </source>
</evidence>
<dbReference type="Pfam" id="PF02458">
    <property type="entry name" value="Transferase"/>
    <property type="match status" value="1"/>
</dbReference>
<evidence type="ECO:0000256" key="2">
    <source>
        <dbReference type="ARBA" id="ARBA00022679"/>
    </source>
</evidence>
<dbReference type="Gene3D" id="3.30.559.10">
    <property type="entry name" value="Chloramphenicol acetyltransferase-like domain"/>
    <property type="match status" value="2"/>
</dbReference>
<comment type="caution">
    <text evidence="4">The sequence shown here is derived from an EMBL/GenBank/DDBJ whole genome shotgun (WGS) entry which is preliminary data.</text>
</comment>
<organism evidence="4 5">
    <name type="scientific">Escallonia rubra</name>
    <dbReference type="NCBI Taxonomy" id="112253"/>
    <lineage>
        <taxon>Eukaryota</taxon>
        <taxon>Viridiplantae</taxon>
        <taxon>Streptophyta</taxon>
        <taxon>Embryophyta</taxon>
        <taxon>Tracheophyta</taxon>
        <taxon>Spermatophyta</taxon>
        <taxon>Magnoliopsida</taxon>
        <taxon>eudicotyledons</taxon>
        <taxon>Gunneridae</taxon>
        <taxon>Pentapetalae</taxon>
        <taxon>asterids</taxon>
        <taxon>campanulids</taxon>
        <taxon>Escalloniales</taxon>
        <taxon>Escalloniaceae</taxon>
        <taxon>Escallonia</taxon>
    </lineage>
</organism>
<proteinExistence type="inferred from homology"/>
<name>A0AA88R6T6_9ASTE</name>
<evidence type="ECO:0000313" key="5">
    <source>
        <dbReference type="Proteomes" id="UP001187471"/>
    </source>
</evidence>
<keyword evidence="3" id="KW-0012">Acyltransferase</keyword>
<dbReference type="EMBL" id="JAVXUO010002373">
    <property type="protein sequence ID" value="KAK2973766.1"/>
    <property type="molecule type" value="Genomic_DNA"/>
</dbReference>
<gene>
    <name evidence="4" type="ORF">RJ640_002270</name>
</gene>
<dbReference type="GO" id="GO:0016746">
    <property type="term" value="F:acyltransferase activity"/>
    <property type="evidence" value="ECO:0007669"/>
    <property type="project" value="UniProtKB-KW"/>
</dbReference>
<keyword evidence="5" id="KW-1185">Reference proteome</keyword>
<comment type="similarity">
    <text evidence="1">Belongs to the plant acyltransferase family.</text>
</comment>
<protein>
    <submittedName>
        <fullName evidence="4">Uncharacterized protein</fullName>
    </submittedName>
</protein>
<dbReference type="PANTHER" id="PTHR31623:SF28">
    <property type="entry name" value="BAHD ACYLTRANSFERASE"/>
    <property type="match status" value="1"/>
</dbReference>
<evidence type="ECO:0000256" key="1">
    <source>
        <dbReference type="ARBA" id="ARBA00009861"/>
    </source>
</evidence>
<accession>A0AA88R6T6</accession>
<evidence type="ECO:0000313" key="4">
    <source>
        <dbReference type="EMBL" id="KAK2973766.1"/>
    </source>
</evidence>
<keyword evidence="2" id="KW-0808">Transferase</keyword>
<dbReference type="AlphaFoldDB" id="A0AA88R6T6"/>
<dbReference type="Proteomes" id="UP001187471">
    <property type="component" value="Unassembled WGS sequence"/>
</dbReference>